<dbReference type="AlphaFoldDB" id="A0A8C0VD02"/>
<evidence type="ECO:0000313" key="3">
    <source>
        <dbReference type="Proteomes" id="UP000694410"/>
    </source>
</evidence>
<accession>A0A8C0VD02</accession>
<keyword evidence="3" id="KW-1185">Reference proteome</keyword>
<name>A0A8C0VD02_CYACU</name>
<dbReference type="Proteomes" id="UP000694410">
    <property type="component" value="Unplaced"/>
</dbReference>
<sequence>FELFGSLQSCFKPRGFSEAAQGLDSQDLQCLSSILEKGKKNSFSFIPPTLVHLWSPLSLTSGKPNEDQASQAGRGGFPSLAPWALAPGTSRAGMFGEAVGSPSQGFTRT</sequence>
<reference evidence="2" key="2">
    <citation type="submission" date="2025-09" db="UniProtKB">
        <authorList>
            <consortium name="Ensembl"/>
        </authorList>
    </citation>
    <scope>IDENTIFICATION</scope>
</reference>
<protein>
    <submittedName>
        <fullName evidence="2">Uncharacterized protein</fullName>
    </submittedName>
</protein>
<organism evidence="2 3">
    <name type="scientific">Cyanistes caeruleus</name>
    <name type="common">Eurasian blue tit</name>
    <name type="synonym">Parus caeruleus</name>
    <dbReference type="NCBI Taxonomy" id="156563"/>
    <lineage>
        <taxon>Eukaryota</taxon>
        <taxon>Metazoa</taxon>
        <taxon>Chordata</taxon>
        <taxon>Craniata</taxon>
        <taxon>Vertebrata</taxon>
        <taxon>Euteleostomi</taxon>
        <taxon>Archelosauria</taxon>
        <taxon>Archosauria</taxon>
        <taxon>Dinosauria</taxon>
        <taxon>Saurischia</taxon>
        <taxon>Theropoda</taxon>
        <taxon>Coelurosauria</taxon>
        <taxon>Aves</taxon>
        <taxon>Neognathae</taxon>
        <taxon>Neoaves</taxon>
        <taxon>Telluraves</taxon>
        <taxon>Australaves</taxon>
        <taxon>Passeriformes</taxon>
        <taxon>Paridae</taxon>
        <taxon>Cyanistes</taxon>
    </lineage>
</organism>
<dbReference type="Ensembl" id="ENSCCET00000033910.1">
    <property type="protein sequence ID" value="ENSCCEP00000022315.1"/>
    <property type="gene ID" value="ENSCCEG00000020172.1"/>
</dbReference>
<evidence type="ECO:0000256" key="1">
    <source>
        <dbReference type="SAM" id="MobiDB-lite"/>
    </source>
</evidence>
<feature type="region of interest" description="Disordered" evidence="1">
    <location>
        <begin position="62"/>
        <end position="84"/>
    </location>
</feature>
<proteinExistence type="predicted"/>
<evidence type="ECO:0000313" key="2">
    <source>
        <dbReference type="Ensembl" id="ENSCCEP00000022315.1"/>
    </source>
</evidence>
<feature type="compositionally biased region" description="Polar residues" evidence="1">
    <location>
        <begin position="62"/>
        <end position="71"/>
    </location>
</feature>
<reference evidence="2" key="1">
    <citation type="submission" date="2025-08" db="UniProtKB">
        <authorList>
            <consortium name="Ensembl"/>
        </authorList>
    </citation>
    <scope>IDENTIFICATION</scope>
</reference>